<evidence type="ECO:0000259" key="4">
    <source>
        <dbReference type="PROSITE" id="PS50917"/>
    </source>
</evidence>
<feature type="domain" description="SPOC" evidence="4">
    <location>
        <begin position="1"/>
        <end position="93"/>
    </location>
</feature>
<dbReference type="Pfam" id="PF07744">
    <property type="entry name" value="SPOC"/>
    <property type="match status" value="1"/>
</dbReference>
<dbReference type="InterPro" id="IPR016194">
    <property type="entry name" value="SPOC-like_C_dom_sf"/>
</dbReference>
<evidence type="ECO:0000313" key="6">
    <source>
        <dbReference type="Proteomes" id="UP000005237"/>
    </source>
</evidence>
<keyword evidence="3" id="KW-0539">Nucleus</keyword>
<reference evidence="6" key="1">
    <citation type="submission" date="2010-08" db="EMBL/GenBank/DDBJ databases">
        <authorList>
            <consortium name="Caenorhabditis japonica Sequencing Consortium"/>
            <person name="Wilson R.K."/>
        </authorList>
    </citation>
    <scope>NUCLEOTIDE SEQUENCE [LARGE SCALE GENOMIC DNA]</scope>
    <source>
        <strain evidence="6">DF5081</strain>
    </source>
</reference>
<sequence>MSQNTLYEKLAGCNSKELSLGVITGKKDLEDLQPLVNYFTNKDAAGVATVPGGVLYIFPFCEFALKLLAEFTPQVHVFNESCPFLLGALAVRAPGSP</sequence>
<evidence type="ECO:0000256" key="3">
    <source>
        <dbReference type="ARBA" id="ARBA00023242"/>
    </source>
</evidence>
<evidence type="ECO:0000256" key="1">
    <source>
        <dbReference type="ARBA" id="ARBA00004123"/>
    </source>
</evidence>
<dbReference type="GO" id="GO:0005634">
    <property type="term" value="C:nucleus"/>
    <property type="evidence" value="ECO:0007669"/>
    <property type="project" value="UniProtKB-SubCell"/>
</dbReference>
<dbReference type="GO" id="GO:0003723">
    <property type="term" value="F:RNA binding"/>
    <property type="evidence" value="ECO:0007669"/>
    <property type="project" value="UniProtKB-KW"/>
</dbReference>
<dbReference type="PROSITE" id="PS50917">
    <property type="entry name" value="SPOC"/>
    <property type="match status" value="1"/>
</dbReference>
<organism evidence="5 6">
    <name type="scientific">Caenorhabditis japonica</name>
    <dbReference type="NCBI Taxonomy" id="281687"/>
    <lineage>
        <taxon>Eukaryota</taxon>
        <taxon>Metazoa</taxon>
        <taxon>Ecdysozoa</taxon>
        <taxon>Nematoda</taxon>
        <taxon>Chromadorea</taxon>
        <taxon>Rhabditida</taxon>
        <taxon>Rhabditina</taxon>
        <taxon>Rhabditomorpha</taxon>
        <taxon>Rhabditoidea</taxon>
        <taxon>Rhabditidae</taxon>
        <taxon>Peloderinae</taxon>
        <taxon>Caenorhabditis</taxon>
    </lineage>
</organism>
<dbReference type="Gene3D" id="2.40.290.10">
    <property type="match status" value="1"/>
</dbReference>
<dbReference type="InterPro" id="IPR010912">
    <property type="entry name" value="SPOC_met"/>
</dbReference>
<proteinExistence type="predicted"/>
<dbReference type="InterPro" id="IPR012921">
    <property type="entry name" value="SPOC_C"/>
</dbReference>
<comment type="subcellular location">
    <subcellularLocation>
        <location evidence="1">Nucleus</location>
    </subcellularLocation>
</comment>
<dbReference type="EnsemblMetazoa" id="CJA36074a.1">
    <property type="protein sequence ID" value="CJA36074a.1"/>
    <property type="gene ID" value="WBGene00211921"/>
</dbReference>
<dbReference type="eggNOG" id="KOG0112">
    <property type="taxonomic scope" value="Eukaryota"/>
</dbReference>
<dbReference type="Proteomes" id="UP000005237">
    <property type="component" value="Unassembled WGS sequence"/>
</dbReference>
<accession>K7HXC4</accession>
<name>K7HXC4_CAEJA</name>
<dbReference type="InParanoid" id="K7HXC4"/>
<dbReference type="SUPFAM" id="SSF100939">
    <property type="entry name" value="SPOC domain-like"/>
    <property type="match status" value="1"/>
</dbReference>
<evidence type="ECO:0000256" key="2">
    <source>
        <dbReference type="ARBA" id="ARBA00022884"/>
    </source>
</evidence>
<evidence type="ECO:0000313" key="5">
    <source>
        <dbReference type="EnsemblMetazoa" id="CJA36074a.1"/>
    </source>
</evidence>
<dbReference type="EnsemblMetazoa" id="CJA40706.1">
    <property type="protein sequence ID" value="CJA40706.1"/>
    <property type="gene ID" value="WBGene00216554"/>
</dbReference>
<reference evidence="5" key="2">
    <citation type="submission" date="2022-06" db="UniProtKB">
        <authorList>
            <consortium name="EnsemblMetazoa"/>
        </authorList>
    </citation>
    <scope>IDENTIFICATION</scope>
    <source>
        <strain evidence="5">DF5081</strain>
    </source>
</reference>
<protein>
    <submittedName>
        <fullName evidence="5">SPOC domain-containing protein</fullName>
    </submittedName>
</protein>
<keyword evidence="6" id="KW-1185">Reference proteome</keyword>
<dbReference type="AlphaFoldDB" id="K7HXC4"/>
<keyword evidence="2" id="KW-0694">RNA-binding</keyword>
<dbReference type="STRING" id="281687.K7HXC4"/>